<keyword evidence="1" id="KW-0472">Membrane</keyword>
<dbReference type="Proteomes" id="UP001597405">
    <property type="component" value="Unassembled WGS sequence"/>
</dbReference>
<dbReference type="EMBL" id="JBHUGZ010000007">
    <property type="protein sequence ID" value="MFD1983317.1"/>
    <property type="molecule type" value="Genomic_DNA"/>
</dbReference>
<accession>A0ABW4UB57</accession>
<reference evidence="3" key="1">
    <citation type="journal article" date="2019" name="Int. J. Syst. Evol. Microbiol.">
        <title>The Global Catalogue of Microorganisms (GCM) 10K type strain sequencing project: providing services to taxonomists for standard genome sequencing and annotation.</title>
        <authorList>
            <consortium name="The Broad Institute Genomics Platform"/>
            <consortium name="The Broad Institute Genome Sequencing Center for Infectious Disease"/>
            <person name="Wu L."/>
            <person name="Ma J."/>
        </authorList>
    </citation>
    <scope>NUCLEOTIDE SEQUENCE [LARGE SCALE GENOMIC DNA]</scope>
    <source>
        <strain evidence="3">CGMCC 1.16225</strain>
    </source>
</reference>
<sequence>MDIILYVIGAVILAAAGYTGFKYLNKSKSVSARNNSIAAGRDVSIKSRANDKK</sequence>
<keyword evidence="1" id="KW-0812">Transmembrane</keyword>
<dbReference type="RefSeq" id="WP_167392335.1">
    <property type="nucleotide sequence ID" value="NZ_JBHUGZ010000007.1"/>
</dbReference>
<feature type="transmembrane region" description="Helical" evidence="1">
    <location>
        <begin position="6"/>
        <end position="24"/>
    </location>
</feature>
<gene>
    <name evidence="2" type="ORF">ACFSOZ_11630</name>
</gene>
<evidence type="ECO:0008006" key="4">
    <source>
        <dbReference type="Google" id="ProtNLM"/>
    </source>
</evidence>
<protein>
    <recommendedName>
        <fullName evidence="4">Pilus assembly protein</fullName>
    </recommendedName>
</protein>
<evidence type="ECO:0000313" key="2">
    <source>
        <dbReference type="EMBL" id="MFD1983317.1"/>
    </source>
</evidence>
<name>A0ABW4UB57_9HYPH</name>
<keyword evidence="1" id="KW-1133">Transmembrane helix</keyword>
<evidence type="ECO:0000313" key="3">
    <source>
        <dbReference type="Proteomes" id="UP001597405"/>
    </source>
</evidence>
<organism evidence="2 3">
    <name type="scientific">Mesorhizobium newzealandense</name>
    <dbReference type="NCBI Taxonomy" id="1300302"/>
    <lineage>
        <taxon>Bacteria</taxon>
        <taxon>Pseudomonadati</taxon>
        <taxon>Pseudomonadota</taxon>
        <taxon>Alphaproteobacteria</taxon>
        <taxon>Hyphomicrobiales</taxon>
        <taxon>Phyllobacteriaceae</taxon>
        <taxon>Mesorhizobium</taxon>
    </lineage>
</organism>
<evidence type="ECO:0000256" key="1">
    <source>
        <dbReference type="SAM" id="Phobius"/>
    </source>
</evidence>
<keyword evidence="3" id="KW-1185">Reference proteome</keyword>
<comment type="caution">
    <text evidence="2">The sequence shown here is derived from an EMBL/GenBank/DDBJ whole genome shotgun (WGS) entry which is preliminary data.</text>
</comment>
<proteinExistence type="predicted"/>